<accession>A0ABQ2WFD1</accession>
<dbReference type="PANTHER" id="PTHR42834:SF1">
    <property type="entry name" value="ENDONUCLEASE_EXONUCLEASE_PHOSPHATASE FAMILY PROTEIN (AFU_ORTHOLOGUE AFUA_3G09210)"/>
    <property type="match status" value="1"/>
</dbReference>
<feature type="signal peptide" evidence="1">
    <location>
        <begin position="1"/>
        <end position="19"/>
    </location>
</feature>
<dbReference type="SUPFAM" id="SSF56219">
    <property type="entry name" value="DNase I-like"/>
    <property type="match status" value="1"/>
</dbReference>
<proteinExistence type="predicted"/>
<organism evidence="3 4">
    <name type="scientific">Alishewanella tabrizica</name>
    <dbReference type="NCBI Taxonomy" id="671278"/>
    <lineage>
        <taxon>Bacteria</taxon>
        <taxon>Pseudomonadati</taxon>
        <taxon>Pseudomonadota</taxon>
        <taxon>Gammaproteobacteria</taxon>
        <taxon>Alteromonadales</taxon>
        <taxon>Alteromonadaceae</taxon>
        <taxon>Alishewanella</taxon>
    </lineage>
</organism>
<dbReference type="Gene3D" id="3.60.10.10">
    <property type="entry name" value="Endonuclease/exonuclease/phosphatase"/>
    <property type="match status" value="1"/>
</dbReference>
<dbReference type="CDD" id="cd10283">
    <property type="entry name" value="MnuA_DNase1-like"/>
    <property type="match status" value="1"/>
</dbReference>
<name>A0ABQ2WFD1_9ALTE</name>
<feature type="chain" id="PRO_5046219569" description="Endonuclease/exonuclease/phosphatase domain-containing protein" evidence="1">
    <location>
        <begin position="20"/>
        <end position="593"/>
    </location>
</feature>
<evidence type="ECO:0000256" key="1">
    <source>
        <dbReference type="SAM" id="SignalP"/>
    </source>
</evidence>
<dbReference type="InterPro" id="IPR005135">
    <property type="entry name" value="Endo/exonuclease/phosphatase"/>
</dbReference>
<keyword evidence="4" id="KW-1185">Reference proteome</keyword>
<dbReference type="Proteomes" id="UP000634667">
    <property type="component" value="Unassembled WGS sequence"/>
</dbReference>
<evidence type="ECO:0000313" key="4">
    <source>
        <dbReference type="Proteomes" id="UP000634667"/>
    </source>
</evidence>
<sequence length="593" mass="64765">MRLFTLTFGALLSALLAGCQQPTTLCEQASHQIGQVQGSADISSLLSQQVSVQGVVLGHVYLDSPTPGLMLQSVQADADPTTAEGIFVVVQEPEKYQKGQVLLVKGIVAEVDQLTSLIDAEVLSQCGQQEMQPLALQLPLTAPLSWEALEGMWISIPQPLVVADTFQLGRYGEILLANERLMVPTQVVAPGPAAQQLAEQHTRQAILLDDGAWRQNPDPLPYPNTGLSAQSTLRVGDEVLNVAGIVHQDERGYRLLPTQQPRFNVSNPRPAAPTAALSSELRIASYNVLNFFTGQGQEPAFPTRRGARSPEELARQQAKLVSALLALDADVIGLLELENNGYDTGSAIATLLAAVNQQAAEPYNMVITTDKPGSDAIKVGMFYRSNRVVPIGDTALQTAAPFTRLHRAPIAQSFRHIASETEFTLAVNHFKSKGSCPRTGSADYELQKDQGDGQACWNAARVTAATALQQWLQTYPTGITSPHQVIVGDFNAYRMEDPIRFFETHGWTYLSEGNAASYSFVFRGQSGSLDHMLASPSLAEKLHHFAHWPINADEPVLLDYSLRFKPASQRQQLYDTNPYRSSDHDPIIATFRF</sequence>
<keyword evidence="1" id="KW-0732">Signal</keyword>
<dbReference type="Pfam" id="PF03372">
    <property type="entry name" value="Exo_endo_phos"/>
    <property type="match status" value="1"/>
</dbReference>
<dbReference type="PANTHER" id="PTHR42834">
    <property type="entry name" value="ENDONUCLEASE/EXONUCLEASE/PHOSPHATASE FAMILY PROTEIN (AFU_ORTHOLOGUE AFUA_3G09210)"/>
    <property type="match status" value="1"/>
</dbReference>
<dbReference type="EMBL" id="BMYR01000002">
    <property type="protein sequence ID" value="GGW52300.1"/>
    <property type="molecule type" value="Genomic_DNA"/>
</dbReference>
<feature type="domain" description="Endonuclease/exonuclease/phosphatase" evidence="2">
    <location>
        <begin position="284"/>
        <end position="584"/>
    </location>
</feature>
<evidence type="ECO:0000313" key="3">
    <source>
        <dbReference type="EMBL" id="GGW52300.1"/>
    </source>
</evidence>
<evidence type="ECO:0000259" key="2">
    <source>
        <dbReference type="Pfam" id="PF03372"/>
    </source>
</evidence>
<dbReference type="InterPro" id="IPR047971">
    <property type="entry name" value="ExeM-like"/>
</dbReference>
<gene>
    <name evidence="3" type="ORF">GCM10008111_05390</name>
</gene>
<reference evidence="4" key="1">
    <citation type="journal article" date="2019" name="Int. J. Syst. Evol. Microbiol.">
        <title>The Global Catalogue of Microorganisms (GCM) 10K type strain sequencing project: providing services to taxonomists for standard genome sequencing and annotation.</title>
        <authorList>
            <consortium name="The Broad Institute Genomics Platform"/>
            <consortium name="The Broad Institute Genome Sequencing Center for Infectious Disease"/>
            <person name="Wu L."/>
            <person name="Ma J."/>
        </authorList>
    </citation>
    <scope>NUCLEOTIDE SEQUENCE [LARGE SCALE GENOMIC DNA]</scope>
    <source>
        <strain evidence="4">KCTC 23723</strain>
    </source>
</reference>
<comment type="caution">
    <text evidence="3">The sequence shown here is derived from an EMBL/GenBank/DDBJ whole genome shotgun (WGS) entry which is preliminary data.</text>
</comment>
<dbReference type="RefSeq" id="WP_189480252.1">
    <property type="nucleotide sequence ID" value="NZ_BMYR01000002.1"/>
</dbReference>
<dbReference type="PROSITE" id="PS51257">
    <property type="entry name" value="PROKAR_LIPOPROTEIN"/>
    <property type="match status" value="1"/>
</dbReference>
<protein>
    <recommendedName>
        <fullName evidence="2">Endonuclease/exonuclease/phosphatase domain-containing protein</fullName>
    </recommendedName>
</protein>
<dbReference type="InterPro" id="IPR036691">
    <property type="entry name" value="Endo/exonu/phosph_ase_sf"/>
</dbReference>
<dbReference type="NCBIfam" id="NF033681">
    <property type="entry name" value="ExeM_NucH_DNase"/>
    <property type="match status" value="1"/>
</dbReference>